<dbReference type="EMBL" id="FOPC01000003">
    <property type="protein sequence ID" value="SFG34011.1"/>
    <property type="molecule type" value="Genomic_DNA"/>
</dbReference>
<organism evidence="1 2">
    <name type="scientific">Algoriphagus hitonicola</name>
    <dbReference type="NCBI Taxonomy" id="435880"/>
    <lineage>
        <taxon>Bacteria</taxon>
        <taxon>Pseudomonadati</taxon>
        <taxon>Bacteroidota</taxon>
        <taxon>Cytophagia</taxon>
        <taxon>Cytophagales</taxon>
        <taxon>Cyclobacteriaceae</taxon>
        <taxon>Algoriphagus</taxon>
    </lineage>
</organism>
<proteinExistence type="predicted"/>
<reference evidence="2" key="1">
    <citation type="submission" date="2016-10" db="EMBL/GenBank/DDBJ databases">
        <authorList>
            <person name="Varghese N."/>
            <person name="Submissions S."/>
        </authorList>
    </citation>
    <scope>NUCLEOTIDE SEQUENCE [LARGE SCALE GENOMIC DNA]</scope>
    <source>
        <strain evidence="2">DSM 19315</strain>
    </source>
</reference>
<accession>A0A1I2R7Y8</accession>
<dbReference type="InterPro" id="IPR032466">
    <property type="entry name" value="Metal_Hydrolase"/>
</dbReference>
<evidence type="ECO:0000313" key="1">
    <source>
        <dbReference type="EMBL" id="SFG34011.1"/>
    </source>
</evidence>
<dbReference type="AlphaFoldDB" id="A0A1I2R7Y8"/>
<dbReference type="Proteomes" id="UP000199642">
    <property type="component" value="Unassembled WGS sequence"/>
</dbReference>
<dbReference type="STRING" id="435880.SAMN04487988_10311"/>
<dbReference type="OrthoDB" id="611177at2"/>
<protein>
    <submittedName>
        <fullName evidence="1">Zn-dependent dipeptidase, dipeptidase homolog</fullName>
    </submittedName>
</protein>
<keyword evidence="2" id="KW-1185">Reference proteome</keyword>
<name>A0A1I2R7Y8_9BACT</name>
<evidence type="ECO:0000313" key="2">
    <source>
        <dbReference type="Proteomes" id="UP000199642"/>
    </source>
</evidence>
<dbReference type="RefSeq" id="WP_143189474.1">
    <property type="nucleotide sequence ID" value="NZ_FOPC01000003.1"/>
</dbReference>
<gene>
    <name evidence="1" type="ORF">SAMN04487988_10311</name>
</gene>
<dbReference type="SUPFAM" id="SSF51556">
    <property type="entry name" value="Metallo-dependent hydrolases"/>
    <property type="match status" value="1"/>
</dbReference>
<dbReference type="Gene3D" id="3.20.20.140">
    <property type="entry name" value="Metal-dependent hydrolases"/>
    <property type="match status" value="1"/>
</dbReference>
<sequence length="534" mass="61904">MRRKFSDLHCHNHMRAHFQMQEKERKFRRSDKFSPWTVIASNRRNYQAGKMGASYSQMDLVKCWNSNLRLTFNSLYPLEREFVKGMKPQFGEDKWYKFLIAFATSHKLPLRDFIQVAYMRIPDTAVDFFQSPEYDYWESLNRELEFVSMDSGKVIHKNEIHIPGKFIGRKKAEMRRMQQFPKSYIAKKASYKIPANKSELEASLSDDQEITMILTIEGAHALGTDRVGSIEEISDRIHFIKNVWKFPVFFITFAHHFDNHLCGHAHSIPDTGKLLLNQRKRMNGGFNNDGRRVIKELLSIDSNFERDSNLGYRILIDVKHMSARSRKEFYSLVNKCLQKGDRIPVIASHCAYSGISTLDKHIGLEDKEKDDYTDPSGKFNAWNINMCDEDIEMIVKTKGLFGLSFDQRILGITKKDLKENPNRNGIQLIWENLEAIIQSAYSSPNLSEEEKEQVWKCLTIGTDFEGLIDPVDPYPSALEFELMANNLVFSIDQARKSGSKAHLAHLQSREDVVTAVDDFCFGNAERFVLENYPE</sequence>